<dbReference type="PROSITE" id="PS51007">
    <property type="entry name" value="CYTC"/>
    <property type="match status" value="1"/>
</dbReference>
<dbReference type="EMBL" id="CP000473">
    <property type="protein sequence ID" value="ABJ85024.1"/>
    <property type="molecule type" value="Genomic_DNA"/>
</dbReference>
<gene>
    <name evidence="6" type="ordered locus">Acid_4059</name>
</gene>
<dbReference type="STRING" id="234267.Acid_4059"/>
<dbReference type="GO" id="GO:0046872">
    <property type="term" value="F:metal ion binding"/>
    <property type="evidence" value="ECO:0007669"/>
    <property type="project" value="UniProtKB-KW"/>
</dbReference>
<dbReference type="GO" id="GO:0009055">
    <property type="term" value="F:electron transfer activity"/>
    <property type="evidence" value="ECO:0007669"/>
    <property type="project" value="InterPro"/>
</dbReference>
<dbReference type="OrthoDB" id="9809746at2"/>
<evidence type="ECO:0000256" key="1">
    <source>
        <dbReference type="ARBA" id="ARBA00022617"/>
    </source>
</evidence>
<organism evidence="6">
    <name type="scientific">Solibacter usitatus (strain Ellin6076)</name>
    <dbReference type="NCBI Taxonomy" id="234267"/>
    <lineage>
        <taxon>Bacteria</taxon>
        <taxon>Pseudomonadati</taxon>
        <taxon>Acidobacteriota</taxon>
        <taxon>Terriglobia</taxon>
        <taxon>Bryobacterales</taxon>
        <taxon>Solibacteraceae</taxon>
        <taxon>Candidatus Solibacter</taxon>
    </lineage>
</organism>
<dbReference type="HOGENOM" id="CLU_005632_1_0_0"/>
<accession>Q01Z91</accession>
<dbReference type="SUPFAM" id="SSF46626">
    <property type="entry name" value="Cytochrome c"/>
    <property type="match status" value="1"/>
</dbReference>
<dbReference type="Pfam" id="PF07583">
    <property type="entry name" value="PSCyt2"/>
    <property type="match status" value="1"/>
</dbReference>
<dbReference type="Pfam" id="PF07587">
    <property type="entry name" value="PSD1"/>
    <property type="match status" value="1"/>
</dbReference>
<dbReference type="InterPro" id="IPR011429">
    <property type="entry name" value="Cyt_c_Planctomycete-type"/>
</dbReference>
<dbReference type="eggNOG" id="COG2010">
    <property type="taxonomic scope" value="Bacteria"/>
</dbReference>
<dbReference type="KEGG" id="sus:Acid_4059"/>
<evidence type="ECO:0000256" key="4">
    <source>
        <dbReference type="PROSITE-ProRule" id="PRU00433"/>
    </source>
</evidence>
<evidence type="ECO:0000259" key="5">
    <source>
        <dbReference type="PROSITE" id="PS51007"/>
    </source>
</evidence>
<reference evidence="6" key="1">
    <citation type="submission" date="2006-10" db="EMBL/GenBank/DDBJ databases">
        <title>Complete sequence of Solibacter usitatus Ellin6076.</title>
        <authorList>
            <consortium name="US DOE Joint Genome Institute"/>
            <person name="Copeland A."/>
            <person name="Lucas S."/>
            <person name="Lapidus A."/>
            <person name="Barry K."/>
            <person name="Detter J.C."/>
            <person name="Glavina del Rio T."/>
            <person name="Hammon N."/>
            <person name="Israni S."/>
            <person name="Dalin E."/>
            <person name="Tice H."/>
            <person name="Pitluck S."/>
            <person name="Thompson L.S."/>
            <person name="Brettin T."/>
            <person name="Bruce D."/>
            <person name="Han C."/>
            <person name="Tapia R."/>
            <person name="Gilna P."/>
            <person name="Schmutz J."/>
            <person name="Larimer F."/>
            <person name="Land M."/>
            <person name="Hauser L."/>
            <person name="Kyrpides N."/>
            <person name="Mikhailova N."/>
            <person name="Janssen P.H."/>
            <person name="Kuske C.R."/>
            <person name="Richardson P."/>
        </authorList>
    </citation>
    <scope>NUCLEOTIDE SEQUENCE</scope>
    <source>
        <strain evidence="6">Ellin6076</strain>
    </source>
</reference>
<name>Q01Z91_SOLUE</name>
<dbReference type="InterPro" id="IPR036909">
    <property type="entry name" value="Cyt_c-like_dom_sf"/>
</dbReference>
<keyword evidence="2 4" id="KW-0479">Metal-binding</keyword>
<dbReference type="GO" id="GO:0020037">
    <property type="term" value="F:heme binding"/>
    <property type="evidence" value="ECO:0007669"/>
    <property type="project" value="InterPro"/>
</dbReference>
<dbReference type="PANTHER" id="PTHR35889:SF3">
    <property type="entry name" value="F-BOX DOMAIN-CONTAINING PROTEIN"/>
    <property type="match status" value="1"/>
</dbReference>
<dbReference type="Pfam" id="PF07635">
    <property type="entry name" value="PSCyt1"/>
    <property type="match status" value="1"/>
</dbReference>
<proteinExistence type="predicted"/>
<dbReference type="Gene3D" id="1.10.760.10">
    <property type="entry name" value="Cytochrome c-like domain"/>
    <property type="match status" value="1"/>
</dbReference>
<evidence type="ECO:0000313" key="6">
    <source>
        <dbReference type="EMBL" id="ABJ85024.1"/>
    </source>
</evidence>
<dbReference type="InterPro" id="IPR009056">
    <property type="entry name" value="Cyt_c-like_dom"/>
</dbReference>
<dbReference type="InterPro" id="IPR011444">
    <property type="entry name" value="DUF1549"/>
</dbReference>
<dbReference type="AlphaFoldDB" id="Q01Z91"/>
<feature type="domain" description="Cytochrome c" evidence="5">
    <location>
        <begin position="12"/>
        <end position="108"/>
    </location>
</feature>
<dbReference type="PANTHER" id="PTHR35889">
    <property type="entry name" value="CYCLOINULO-OLIGOSACCHARIDE FRUCTANOTRANSFERASE-RELATED"/>
    <property type="match status" value="1"/>
</dbReference>
<dbReference type="InterPro" id="IPR022655">
    <property type="entry name" value="DUF1553"/>
</dbReference>
<sequence precursor="true">MKGVVFLGIAIAAHAADPDFFESKVRPVFAKTCYPCHTESRMGGLRLDSADGIAKGGNSGPPVQPGKPDESLLVQAIRRTHERIKMPPSGKLPDSDIAAIVEWVKSGAVWPAGAAPTVKVDTITAAQRAFWSFQAVRKPPAPKVKDTKWARTDIDRFVLAKLEQQGLKAARPADRRILLRRVTLDLTGLPPTPEEVDAFLADKSPDAFAKVVDRLLASPRYGERWGRLWLDVARYSDERLNSTESDPIANAFRYRDWVIQAFNRDMPYDVFVKAQIAGDLMPSDDPLQYRAGTGFYAMSPEMQDDRVDATTRGFLGLTVACAQCHYHKFDPIPQSDFYSLQGVFASSQTKQFPLAPKDVVEKWDAQKKALEKQETALKEFTAQQSDQLAGILASQTARYLLAARDLAPSGDLDRETVDRWKKYLEKSKKGHPYLQRWMELAARNATREEMETAAREFQAVVEGVYEEKHLIDEHNKIRLGLNPDRNAMSQANLESLAIEKYVLWRDVIDGIDRYTQAKLDRFLNGEWKRRLLQLREDAATLKKALPPQYPFLQTLQDAPKPHDIHVAIRGDVNNPGELAPRHLPSILCAGAPPPFRKGSGRLELAEGIASASNPLTARVIVNRIWLHHFGRGLVETPSNFGNMGSRPSNPELLDYLAARLVELKWSMKALHREILLSSVYGLSAEKLPANQAVDPDNRLQWRANWRRMDVETMRDSLLFVAGKLDLKEGGEPAVLHDANHRRTVYGFVSRRKLDPLLALFDFPNPNNTSEQRSETNVPLQRLFLMNSSFVEEQAAALAKRLTGTEAGKVREAYRTLYGRAPDAAELQLGIAFAAKSGWNEYARVLLNANEFDWVN</sequence>
<protein>
    <recommendedName>
        <fullName evidence="5">Cytochrome c domain-containing protein</fullName>
    </recommendedName>
</protein>
<keyword evidence="1 4" id="KW-0349">Heme</keyword>
<dbReference type="InParanoid" id="Q01Z91"/>
<evidence type="ECO:0000256" key="2">
    <source>
        <dbReference type="ARBA" id="ARBA00022723"/>
    </source>
</evidence>
<keyword evidence="3 4" id="KW-0408">Iron</keyword>
<evidence type="ECO:0000256" key="3">
    <source>
        <dbReference type="ARBA" id="ARBA00023004"/>
    </source>
</evidence>